<evidence type="ECO:0000256" key="8">
    <source>
        <dbReference type="NCBIfam" id="TIGR00670"/>
    </source>
</evidence>
<accession>A0A239SCJ8</accession>
<evidence type="ECO:0000256" key="4">
    <source>
        <dbReference type="ARBA" id="ARBA00022679"/>
    </source>
</evidence>
<evidence type="ECO:0000256" key="2">
    <source>
        <dbReference type="ARBA" id="ARBA00008896"/>
    </source>
</evidence>
<dbReference type="GO" id="GO:0005829">
    <property type="term" value="C:cytosol"/>
    <property type="evidence" value="ECO:0007669"/>
    <property type="project" value="TreeGrafter"/>
</dbReference>
<dbReference type="PRINTS" id="PR00100">
    <property type="entry name" value="AOTCASE"/>
</dbReference>
<dbReference type="AlphaFoldDB" id="A0A239SCJ8"/>
<comment type="function">
    <text evidence="6">Catalyzes the condensation of carbamoyl phosphate and aspartate to form carbamoyl aspartate and inorganic phosphate, the committed step in the de novo pyrimidine nucleotide biosynthesis pathway.</text>
</comment>
<dbReference type="PANTHER" id="PTHR45753:SF6">
    <property type="entry name" value="ASPARTATE CARBAMOYLTRANSFERASE"/>
    <property type="match status" value="1"/>
</dbReference>
<comment type="similarity">
    <text evidence="2">Belongs to the aspartate/ornithine carbamoyltransferase superfamily. ATCase family.</text>
</comment>
<dbReference type="PRINTS" id="PR00101">
    <property type="entry name" value="ATCASE"/>
</dbReference>
<protein>
    <recommendedName>
        <fullName evidence="3 8">Aspartate carbamoyltransferase</fullName>
        <ecNumber evidence="3 8">2.1.3.2</ecNumber>
    </recommendedName>
</protein>
<evidence type="ECO:0000256" key="7">
    <source>
        <dbReference type="ARBA" id="ARBA00048859"/>
    </source>
</evidence>
<sequence>MLDKQRIDAYYTHRVHIPADPTMSAQQTFLRDAMRRLNMTRDTFAERIGVRRRALDTWLLPEDSSEYRTMPSIVEKFVGEILGREAPSAESTQSAHKPLRERMGLDGKPHLISVDQFSRDSLEELFHVADIMQPIARRQKISRVLEGAVLGNLFFEASTRTRVSFGSAFCRLGGSVCDTTGFTFSSMAKGESIYDTSRVMSGYVDALVVRHPEKGSVAEFARATNIPVINGGDGPGEHPSQAILDLYTIGREFSRLGKLVDGAHVAMVGDLRYGRTVHSLIKLLALYRGLKFTLISPPSLEMPTYILDQISQNGHVIVQSNSLADLAGADVVYATRIQKERFADEAIEGYTPDFQINEALINQYCDSRTIIMHPLPRDSRPGANDLSTDLNHDPRLAIFRQTDNGIPVRMAIFAILLGVDKQVQHSMRDAAWRSPSHIGPDDALFDGLD</sequence>
<dbReference type="InterPro" id="IPR002082">
    <property type="entry name" value="Asp_carbamoyltransf"/>
</dbReference>
<dbReference type="NCBIfam" id="NF002032">
    <property type="entry name" value="PRK00856.1"/>
    <property type="match status" value="1"/>
</dbReference>
<dbReference type="Proteomes" id="UP000335538">
    <property type="component" value="Unassembled WGS sequence"/>
</dbReference>
<organism evidence="12 14">
    <name type="scientific">Pandoraea sputorum</name>
    <dbReference type="NCBI Taxonomy" id="93222"/>
    <lineage>
        <taxon>Bacteria</taxon>
        <taxon>Pseudomonadati</taxon>
        <taxon>Pseudomonadota</taxon>
        <taxon>Betaproteobacteria</taxon>
        <taxon>Burkholderiales</taxon>
        <taxon>Burkholderiaceae</taxon>
        <taxon>Pandoraea</taxon>
    </lineage>
</organism>
<dbReference type="InterPro" id="IPR006131">
    <property type="entry name" value="Asp_carbamoyltransf_Asp/Orn-bd"/>
</dbReference>
<feature type="domain" description="Aspartate/ornithine carbamoyltransferase Asp/Orn-binding" evidence="10">
    <location>
        <begin position="262"/>
        <end position="415"/>
    </location>
</feature>
<comment type="catalytic activity">
    <reaction evidence="7">
        <text>carbamoyl phosphate + L-aspartate = N-carbamoyl-L-aspartate + phosphate + H(+)</text>
        <dbReference type="Rhea" id="RHEA:20013"/>
        <dbReference type="ChEBI" id="CHEBI:15378"/>
        <dbReference type="ChEBI" id="CHEBI:29991"/>
        <dbReference type="ChEBI" id="CHEBI:32814"/>
        <dbReference type="ChEBI" id="CHEBI:43474"/>
        <dbReference type="ChEBI" id="CHEBI:58228"/>
        <dbReference type="EC" id="2.1.3.2"/>
    </reaction>
</comment>
<dbReference type="Gene3D" id="3.40.50.1370">
    <property type="entry name" value="Aspartate/ornithine carbamoyltransferase"/>
    <property type="match status" value="2"/>
</dbReference>
<reference evidence="13 15" key="2">
    <citation type="submission" date="2019-08" db="EMBL/GenBank/DDBJ databases">
        <authorList>
            <person name="Peeters C."/>
        </authorList>
    </citation>
    <scope>NUCLEOTIDE SEQUENCE [LARGE SCALE GENOMIC DNA]</scope>
    <source>
        <strain evidence="13 15">LMG 31121</strain>
    </source>
</reference>
<evidence type="ECO:0000313" key="15">
    <source>
        <dbReference type="Proteomes" id="UP000335538"/>
    </source>
</evidence>
<dbReference type="Pfam" id="PF00185">
    <property type="entry name" value="OTCace"/>
    <property type="match status" value="1"/>
</dbReference>
<dbReference type="GO" id="GO:0004070">
    <property type="term" value="F:aspartate carbamoyltransferase activity"/>
    <property type="evidence" value="ECO:0007669"/>
    <property type="project" value="UniProtKB-UniRule"/>
</dbReference>
<dbReference type="SUPFAM" id="SSF53671">
    <property type="entry name" value="Aspartate/ornithine carbamoyltransferase"/>
    <property type="match status" value="1"/>
</dbReference>
<dbReference type="STRING" id="93222.NA29_10965"/>
<dbReference type="InterPro" id="IPR006130">
    <property type="entry name" value="Asp/Orn_carbamoylTrfase"/>
</dbReference>
<evidence type="ECO:0000259" key="10">
    <source>
        <dbReference type="Pfam" id="PF00185"/>
    </source>
</evidence>
<keyword evidence="4 9" id="KW-0808">Transferase</keyword>
<dbReference type="GO" id="GO:0006207">
    <property type="term" value="P:'de novo' pyrimidine nucleobase biosynthetic process"/>
    <property type="evidence" value="ECO:0007669"/>
    <property type="project" value="InterPro"/>
</dbReference>
<evidence type="ECO:0000259" key="11">
    <source>
        <dbReference type="Pfam" id="PF02729"/>
    </source>
</evidence>
<evidence type="ECO:0000256" key="5">
    <source>
        <dbReference type="ARBA" id="ARBA00022975"/>
    </source>
</evidence>
<dbReference type="Pfam" id="PF02729">
    <property type="entry name" value="OTCace_N"/>
    <property type="match status" value="1"/>
</dbReference>
<name>A0A239SCJ8_9BURK</name>
<dbReference type="GO" id="GO:0006520">
    <property type="term" value="P:amino acid metabolic process"/>
    <property type="evidence" value="ECO:0007669"/>
    <property type="project" value="InterPro"/>
</dbReference>
<evidence type="ECO:0000256" key="3">
    <source>
        <dbReference type="ARBA" id="ARBA00013008"/>
    </source>
</evidence>
<evidence type="ECO:0000313" key="14">
    <source>
        <dbReference type="Proteomes" id="UP000215126"/>
    </source>
</evidence>
<dbReference type="GO" id="GO:0016597">
    <property type="term" value="F:amino acid binding"/>
    <property type="evidence" value="ECO:0007669"/>
    <property type="project" value="InterPro"/>
</dbReference>
<dbReference type="UniPathway" id="UPA00070">
    <property type="reaction ID" value="UER00116"/>
</dbReference>
<keyword evidence="14" id="KW-1185">Reference proteome</keyword>
<dbReference type="PANTHER" id="PTHR45753">
    <property type="entry name" value="ORNITHINE CARBAMOYLTRANSFERASE, MITOCHONDRIAL"/>
    <property type="match status" value="1"/>
</dbReference>
<dbReference type="GO" id="GO:0044205">
    <property type="term" value="P:'de novo' UMP biosynthetic process"/>
    <property type="evidence" value="ECO:0007669"/>
    <property type="project" value="UniProtKB-UniPathway"/>
</dbReference>
<dbReference type="EMBL" id="CABPSR010000005">
    <property type="protein sequence ID" value="VVE80180.1"/>
    <property type="molecule type" value="Genomic_DNA"/>
</dbReference>
<dbReference type="NCBIfam" id="TIGR00670">
    <property type="entry name" value="asp_carb_tr"/>
    <property type="match status" value="1"/>
</dbReference>
<feature type="domain" description="Aspartate/ornithine carbamoyltransferase carbamoyl-P binding" evidence="11">
    <location>
        <begin position="110"/>
        <end position="249"/>
    </location>
</feature>
<dbReference type="Proteomes" id="UP000215126">
    <property type="component" value="Chromosome 1"/>
</dbReference>
<proteinExistence type="inferred from homology"/>
<evidence type="ECO:0000313" key="13">
    <source>
        <dbReference type="EMBL" id="VVE80180.1"/>
    </source>
</evidence>
<evidence type="ECO:0000256" key="6">
    <source>
        <dbReference type="ARBA" id="ARBA00043884"/>
    </source>
</evidence>
<dbReference type="NCBIfam" id="NF008853">
    <property type="entry name" value="PRK11891.1"/>
    <property type="match status" value="1"/>
</dbReference>
<evidence type="ECO:0000256" key="1">
    <source>
        <dbReference type="ARBA" id="ARBA00004852"/>
    </source>
</evidence>
<evidence type="ECO:0000313" key="12">
    <source>
        <dbReference type="EMBL" id="SNU83146.1"/>
    </source>
</evidence>
<keyword evidence="5" id="KW-0665">Pyrimidine biosynthesis</keyword>
<gene>
    <name evidence="12" type="primary">pyrB_1</name>
    <name evidence="13" type="synonym">pyrB_2</name>
    <name evidence="13" type="ORF">PSP31121_02598</name>
    <name evidence="12" type="ORF">SAMEA4530655_01334</name>
</gene>
<dbReference type="InterPro" id="IPR036901">
    <property type="entry name" value="Asp/Orn_carbamoylTrfase_sf"/>
</dbReference>
<dbReference type="PROSITE" id="PS00097">
    <property type="entry name" value="CARBAMOYLTRANSFERASE"/>
    <property type="match status" value="1"/>
</dbReference>
<dbReference type="EC" id="2.1.3.2" evidence="3 8"/>
<dbReference type="InterPro" id="IPR006132">
    <property type="entry name" value="Asp/Orn_carbamoyltranf_P-bd"/>
</dbReference>
<dbReference type="EMBL" id="LT906435">
    <property type="protein sequence ID" value="SNU83146.1"/>
    <property type="molecule type" value="Genomic_DNA"/>
</dbReference>
<comment type="pathway">
    <text evidence="1">Pyrimidine metabolism; UMP biosynthesis via de novo pathway; (S)-dihydroorotate from bicarbonate: step 2/3.</text>
</comment>
<evidence type="ECO:0000256" key="9">
    <source>
        <dbReference type="RuleBase" id="RU003634"/>
    </source>
</evidence>
<reference evidence="12 14" key="1">
    <citation type="submission" date="2017-06" db="EMBL/GenBank/DDBJ databases">
        <authorList>
            <consortium name="Pathogen Informatics"/>
        </authorList>
    </citation>
    <scope>NUCLEOTIDE SEQUENCE [LARGE SCALE GENOMIC DNA]</scope>
    <source>
        <strain evidence="12 14">NCTC13161</strain>
    </source>
</reference>